<keyword evidence="1" id="KW-0472">Membrane</keyword>
<reference evidence="2 3" key="1">
    <citation type="submission" date="2022-02" db="EMBL/GenBank/DDBJ databases">
        <authorList>
            <person name="Min J."/>
        </authorList>
    </citation>
    <scope>NUCLEOTIDE SEQUENCE [LARGE SCALE GENOMIC DNA]</scope>
    <source>
        <strain evidence="2 3">GR10-1</strain>
    </source>
</reference>
<evidence type="ECO:0000313" key="2">
    <source>
        <dbReference type="EMBL" id="MCH5597307.1"/>
    </source>
</evidence>
<protein>
    <recommendedName>
        <fullName evidence="4">Lipocalin-like domain-containing protein</fullName>
    </recommendedName>
</protein>
<sequence length="105" mass="11688">MEPPLLGGFFVLQPKIILQRQSVINDTIMRALIFLLVPLVLFGCTKHKLEKFNNRIIGNWALVEINTFGVGSSHIVFDGGVFRSTMTTVQSIMIETTIPIRVSGT</sequence>
<gene>
    <name evidence="2" type="ORF">MKP09_05005</name>
</gene>
<dbReference type="Proteomes" id="UP001202248">
    <property type="component" value="Unassembled WGS sequence"/>
</dbReference>
<name>A0ABS9SG15_9BACT</name>
<evidence type="ECO:0008006" key="4">
    <source>
        <dbReference type="Google" id="ProtNLM"/>
    </source>
</evidence>
<feature type="transmembrane region" description="Helical" evidence="1">
    <location>
        <begin position="28"/>
        <end position="45"/>
    </location>
</feature>
<proteinExistence type="predicted"/>
<keyword evidence="3" id="KW-1185">Reference proteome</keyword>
<dbReference type="EMBL" id="JAKWBL010000001">
    <property type="protein sequence ID" value="MCH5597307.1"/>
    <property type="molecule type" value="Genomic_DNA"/>
</dbReference>
<evidence type="ECO:0000256" key="1">
    <source>
        <dbReference type="SAM" id="Phobius"/>
    </source>
</evidence>
<comment type="caution">
    <text evidence="2">The sequence shown here is derived from an EMBL/GenBank/DDBJ whole genome shotgun (WGS) entry which is preliminary data.</text>
</comment>
<evidence type="ECO:0000313" key="3">
    <source>
        <dbReference type="Proteomes" id="UP001202248"/>
    </source>
</evidence>
<keyword evidence="1" id="KW-1133">Transmembrane helix</keyword>
<keyword evidence="1" id="KW-0812">Transmembrane</keyword>
<accession>A0ABS9SG15</accession>
<dbReference type="RefSeq" id="WP_240826702.1">
    <property type="nucleotide sequence ID" value="NZ_JAKWBL010000001.1"/>
</dbReference>
<organism evidence="2 3">
    <name type="scientific">Niabella ginsengisoli</name>
    <dbReference type="NCBI Taxonomy" id="522298"/>
    <lineage>
        <taxon>Bacteria</taxon>
        <taxon>Pseudomonadati</taxon>
        <taxon>Bacteroidota</taxon>
        <taxon>Chitinophagia</taxon>
        <taxon>Chitinophagales</taxon>
        <taxon>Chitinophagaceae</taxon>
        <taxon>Niabella</taxon>
    </lineage>
</organism>